<dbReference type="Gene3D" id="3.60.20.10">
    <property type="entry name" value="Glutamine Phosphoribosylpyrophosphate, subunit 1, domain 1"/>
    <property type="match status" value="1"/>
</dbReference>
<dbReference type="NCBIfam" id="NF001484">
    <property type="entry name" value="PRK00331.1"/>
    <property type="match status" value="1"/>
</dbReference>
<feature type="active site" description="Nucleophile; for GATase activity" evidence="8">
    <location>
        <position position="2"/>
    </location>
</feature>
<keyword evidence="7" id="KW-0315">Glutamine amidotransferase</keyword>
<dbReference type="InterPro" id="IPR005855">
    <property type="entry name" value="GFAT"/>
</dbReference>
<keyword evidence="12" id="KW-1185">Reference proteome</keyword>
<dbReference type="GO" id="GO:0004360">
    <property type="term" value="F:glutamine-fructose-6-phosphate transaminase (isomerizing) activity"/>
    <property type="evidence" value="ECO:0007669"/>
    <property type="project" value="UniProtKB-EC"/>
</dbReference>
<evidence type="ECO:0000256" key="1">
    <source>
        <dbReference type="ARBA" id="ARBA00001031"/>
    </source>
</evidence>
<evidence type="ECO:0000256" key="7">
    <source>
        <dbReference type="ARBA" id="ARBA00022962"/>
    </source>
</evidence>
<comment type="catalytic activity">
    <reaction evidence="1 8">
        <text>D-fructose 6-phosphate + L-glutamine = D-glucosamine 6-phosphate + L-glutamate</text>
        <dbReference type="Rhea" id="RHEA:13237"/>
        <dbReference type="ChEBI" id="CHEBI:29985"/>
        <dbReference type="ChEBI" id="CHEBI:58359"/>
        <dbReference type="ChEBI" id="CHEBI:58725"/>
        <dbReference type="ChEBI" id="CHEBI:61527"/>
        <dbReference type="EC" id="2.6.1.16"/>
    </reaction>
</comment>
<comment type="subcellular location">
    <subcellularLocation>
        <location evidence="8">Cytoplasm</location>
    </subcellularLocation>
</comment>
<dbReference type="Gene3D" id="3.40.50.10490">
    <property type="entry name" value="Glucose-6-phosphate isomerase like protein, domain 1"/>
    <property type="match status" value="2"/>
</dbReference>
<keyword evidence="5 8" id="KW-0808">Transferase</keyword>
<dbReference type="CDD" id="cd05008">
    <property type="entry name" value="SIS_GlmS_GlmD_1"/>
    <property type="match status" value="1"/>
</dbReference>
<dbReference type="CDD" id="cd05009">
    <property type="entry name" value="SIS_GlmS_GlmD_2"/>
    <property type="match status" value="1"/>
</dbReference>
<dbReference type="InterPro" id="IPR001347">
    <property type="entry name" value="SIS_dom"/>
</dbReference>
<dbReference type="RefSeq" id="WP_274145326.1">
    <property type="nucleotide sequence ID" value="NZ_JAJUBB010000027.1"/>
</dbReference>
<dbReference type="SUPFAM" id="SSF53697">
    <property type="entry name" value="SIS domain"/>
    <property type="match status" value="1"/>
</dbReference>
<feature type="domain" description="SIS" evidence="10">
    <location>
        <begin position="287"/>
        <end position="427"/>
    </location>
</feature>
<comment type="caution">
    <text evidence="11">The sequence shown here is derived from an EMBL/GenBank/DDBJ whole genome shotgun (WGS) entry which is preliminary data.</text>
</comment>
<comment type="function">
    <text evidence="8">Catalyzes the first step in hexosamine metabolism, converting fructose-6P into glucosamine-6P using glutamine as a nitrogen source.</text>
</comment>
<dbReference type="Pfam" id="PF13522">
    <property type="entry name" value="GATase_6"/>
    <property type="match status" value="1"/>
</dbReference>
<dbReference type="InterPro" id="IPR029055">
    <property type="entry name" value="Ntn_hydrolases_N"/>
</dbReference>
<keyword evidence="8" id="KW-0963">Cytoplasm</keyword>
<gene>
    <name evidence="8 11" type="primary">glmS</name>
    <name evidence="11" type="ORF">LRP49_22825</name>
</gene>
<evidence type="ECO:0000256" key="6">
    <source>
        <dbReference type="ARBA" id="ARBA00022737"/>
    </source>
</evidence>
<evidence type="ECO:0000313" key="11">
    <source>
        <dbReference type="EMBL" id="MDD1784017.1"/>
    </source>
</evidence>
<proteinExistence type="inferred from homology"/>
<evidence type="ECO:0000259" key="9">
    <source>
        <dbReference type="PROSITE" id="PS51278"/>
    </source>
</evidence>
<dbReference type="SUPFAM" id="SSF56235">
    <property type="entry name" value="N-terminal nucleophile aminohydrolases (Ntn hydrolases)"/>
    <property type="match status" value="1"/>
</dbReference>
<feature type="initiator methionine" description="Removed" evidence="8">
    <location>
        <position position="1"/>
    </location>
</feature>
<dbReference type="NCBIfam" id="TIGR01135">
    <property type="entry name" value="glmS"/>
    <property type="match status" value="1"/>
</dbReference>
<feature type="domain" description="SIS" evidence="10">
    <location>
        <begin position="460"/>
        <end position="601"/>
    </location>
</feature>
<dbReference type="HAMAP" id="MF_00164">
    <property type="entry name" value="GlmS"/>
    <property type="match status" value="1"/>
</dbReference>
<dbReference type="EC" id="2.6.1.16" evidence="2 8"/>
<keyword evidence="6" id="KW-0677">Repeat</keyword>
<dbReference type="Proteomes" id="UP001149821">
    <property type="component" value="Unassembled WGS sequence"/>
</dbReference>
<evidence type="ECO:0000259" key="10">
    <source>
        <dbReference type="PROSITE" id="PS51464"/>
    </source>
</evidence>
<accession>A0ABT5QSQ2</accession>
<dbReference type="Pfam" id="PF01380">
    <property type="entry name" value="SIS"/>
    <property type="match status" value="2"/>
</dbReference>
<comment type="subunit">
    <text evidence="8">Homodimer.</text>
</comment>
<dbReference type="PROSITE" id="PS51278">
    <property type="entry name" value="GATASE_TYPE_2"/>
    <property type="match status" value="1"/>
</dbReference>
<dbReference type="PANTHER" id="PTHR10937:SF0">
    <property type="entry name" value="GLUTAMINE--FRUCTOSE-6-PHOSPHATE TRANSAMINASE (ISOMERIZING)"/>
    <property type="match status" value="1"/>
</dbReference>
<evidence type="ECO:0000256" key="5">
    <source>
        <dbReference type="ARBA" id="ARBA00022679"/>
    </source>
</evidence>
<dbReference type="InterPro" id="IPR017932">
    <property type="entry name" value="GATase_2_dom"/>
</dbReference>
<dbReference type="CDD" id="cd00714">
    <property type="entry name" value="GFAT"/>
    <property type="match status" value="1"/>
</dbReference>
<reference evidence="11" key="1">
    <citation type="submission" date="2021-12" db="EMBL/GenBank/DDBJ databases">
        <title>Enterovibrio ZSDZ35 sp. nov. and Enterovibrio ZSDZ42 sp. nov., isolated from coastal seawater in Qingdao.</title>
        <authorList>
            <person name="Zhang P."/>
        </authorList>
    </citation>
    <scope>NUCLEOTIDE SEQUENCE</scope>
    <source>
        <strain evidence="11">ZSDZ35</strain>
    </source>
</reference>
<feature type="domain" description="Glutamine amidotransferase type-2" evidence="9">
    <location>
        <begin position="2"/>
        <end position="219"/>
    </location>
</feature>
<dbReference type="InterPro" id="IPR035490">
    <property type="entry name" value="GlmS/FrlB_SIS"/>
</dbReference>
<protein>
    <recommendedName>
        <fullName evidence="3 8">Glutamine--fructose-6-phosphate aminotransferase [isomerizing]</fullName>
        <ecNumber evidence="2 8">2.6.1.16</ecNumber>
    </recommendedName>
    <alternativeName>
        <fullName evidence="8">D-fructose-6-phosphate amidotransferase</fullName>
    </alternativeName>
    <alternativeName>
        <fullName evidence="8">GFAT</fullName>
    </alternativeName>
    <alternativeName>
        <fullName evidence="8">Glucosamine-6-phosphate synthase</fullName>
    </alternativeName>
    <alternativeName>
        <fullName evidence="8">Hexosephosphate aminotransferase</fullName>
    </alternativeName>
    <alternativeName>
        <fullName evidence="8">L-glutamine--D-fructose-6-phosphate amidotransferase</fullName>
    </alternativeName>
</protein>
<keyword evidence="4 8" id="KW-0032">Aminotransferase</keyword>
<dbReference type="InterPro" id="IPR046348">
    <property type="entry name" value="SIS_dom_sf"/>
</dbReference>
<evidence type="ECO:0000256" key="8">
    <source>
        <dbReference type="HAMAP-Rule" id="MF_00164"/>
    </source>
</evidence>
<evidence type="ECO:0000313" key="12">
    <source>
        <dbReference type="Proteomes" id="UP001149821"/>
    </source>
</evidence>
<sequence length="611" mass="66606">MCGIVGAVAQRDIAEILLEGLRRLEYRGYDSSGLAIVDSEKTLTRERRVGKVKMLSDALAEQPIAGGTGIAHTRWATHGEPSEANAHPHTSGENIAVVHNGIIENHEALRAQLQARGYVFSSQTDTEVIAHLVDWELAQGGSLLQAFQRTVSQLDGAYGTVVMDRRDPERLIAARSGSPLVIGLGIGENFLASDQLALLSVTRRFIFLEEGDVAEITRRDVKICNLQGESVTREIHESSLEHDAADKGQFRHYMQKEVFEQPSAIINTLEGRVDLNSVRVDSIGHGAADILQRAEHIQIVACGTSYNAGFVAKYWFESIAGISCDVEIASEFRYRKFVTRPNSLLITLSQSGETADTLAALRLAKERGFMSAMTVCNVAGSSLVRESDLAFMTRAGAEIGVASTKAFTTQLAALLMLVTAVGKIKGHVDHKKEADIVQALHRLPSDIEQALALDNHIEQLAEDFADKHHALFLGRGEFYPIAMESALKLKEISYIHAEAYAAGELKHGPLALIDADMPVIVIAPNNELLEKLKSNIEEVRARGGQLYVFADKEAGFENSAGMSIVAMPHVDAITAPIFYTIPMQLLSYHVALIKGTDVDQPRNLAKAVTVE</sequence>
<feature type="active site" description="For Fru-6P isomerization activity" evidence="8">
    <location>
        <position position="606"/>
    </location>
</feature>
<evidence type="ECO:0000256" key="3">
    <source>
        <dbReference type="ARBA" id="ARBA00016090"/>
    </source>
</evidence>
<dbReference type="PANTHER" id="PTHR10937">
    <property type="entry name" value="GLUCOSAMINE--FRUCTOSE-6-PHOSPHATE AMINOTRANSFERASE, ISOMERIZING"/>
    <property type="match status" value="1"/>
</dbReference>
<evidence type="ECO:0000256" key="4">
    <source>
        <dbReference type="ARBA" id="ARBA00022576"/>
    </source>
</evidence>
<dbReference type="InterPro" id="IPR047084">
    <property type="entry name" value="GFAT_N"/>
</dbReference>
<dbReference type="PROSITE" id="PS51464">
    <property type="entry name" value="SIS"/>
    <property type="match status" value="2"/>
</dbReference>
<evidence type="ECO:0000256" key="2">
    <source>
        <dbReference type="ARBA" id="ARBA00012916"/>
    </source>
</evidence>
<organism evidence="11 12">
    <name type="scientific">Enterovibrio qingdaonensis</name>
    <dbReference type="NCBI Taxonomy" id="2899818"/>
    <lineage>
        <taxon>Bacteria</taxon>
        <taxon>Pseudomonadati</taxon>
        <taxon>Pseudomonadota</taxon>
        <taxon>Gammaproteobacteria</taxon>
        <taxon>Vibrionales</taxon>
        <taxon>Vibrionaceae</taxon>
        <taxon>Enterovibrio</taxon>
    </lineage>
</organism>
<name>A0ABT5QSQ2_9GAMM</name>
<dbReference type="InterPro" id="IPR035466">
    <property type="entry name" value="GlmS/AgaS_SIS"/>
</dbReference>
<dbReference type="EMBL" id="JAJUBB010000027">
    <property type="protein sequence ID" value="MDD1784017.1"/>
    <property type="molecule type" value="Genomic_DNA"/>
</dbReference>